<gene>
    <name evidence="2" type="ORF">CSHISOI_06482</name>
</gene>
<dbReference type="EMBL" id="PUHP01000596">
    <property type="protein sequence ID" value="TQN68984.1"/>
    <property type="molecule type" value="Genomic_DNA"/>
</dbReference>
<name>A0A5Q4BRI1_9PEZI</name>
<sequence>MDLPDVVDSAVVQFTDSTGEDSPLSVCRLPGEGPFTGIEVLRDQSGQQEKEDEGSDGRMSPCSSGARMVGQPKKQREKPVTTVATKQTRFLAGLSVLAGLSALPVEKPRTPIFGRSAAPKPAHKGLADPFPIRAPRTPQITRSNAPSLSDCSETIRCQSLTHQAGLIYPSSFSPEMEQSQSADSDGEDGLRLPSLRSPSWSPLTEPPTSPVEPMDDIIGEGVVHHQSPSPEPVLTAGQQERPQTPAPEITGQKRVDSRSLRTPLPRMSNKPNPRTSQRRTGGKNGRMHNRQGRQRTASTRWSPVVLWSPNRKASFHYDVQQRIAAATRGTHIDNGLLKVTVDYFDI</sequence>
<keyword evidence="3" id="KW-1185">Reference proteome</keyword>
<proteinExistence type="predicted"/>
<comment type="caution">
    <text evidence="2">The sequence shown here is derived from an EMBL/GenBank/DDBJ whole genome shotgun (WGS) entry which is preliminary data.</text>
</comment>
<organism evidence="2 3">
    <name type="scientific">Colletotrichum shisoi</name>
    <dbReference type="NCBI Taxonomy" id="2078593"/>
    <lineage>
        <taxon>Eukaryota</taxon>
        <taxon>Fungi</taxon>
        <taxon>Dikarya</taxon>
        <taxon>Ascomycota</taxon>
        <taxon>Pezizomycotina</taxon>
        <taxon>Sordariomycetes</taxon>
        <taxon>Hypocreomycetidae</taxon>
        <taxon>Glomerellales</taxon>
        <taxon>Glomerellaceae</taxon>
        <taxon>Colletotrichum</taxon>
        <taxon>Colletotrichum destructivum species complex</taxon>
    </lineage>
</organism>
<feature type="region of interest" description="Disordered" evidence="1">
    <location>
        <begin position="168"/>
        <end position="300"/>
    </location>
</feature>
<dbReference type="OrthoDB" id="4844514at2759"/>
<feature type="compositionally biased region" description="Polar residues" evidence="1">
    <location>
        <begin position="138"/>
        <end position="150"/>
    </location>
</feature>
<dbReference type="Proteomes" id="UP000326340">
    <property type="component" value="Unassembled WGS sequence"/>
</dbReference>
<evidence type="ECO:0000313" key="2">
    <source>
        <dbReference type="EMBL" id="TQN68984.1"/>
    </source>
</evidence>
<dbReference type="AlphaFoldDB" id="A0A5Q4BRI1"/>
<feature type="compositionally biased region" description="Basic residues" evidence="1">
    <location>
        <begin position="276"/>
        <end position="293"/>
    </location>
</feature>
<accession>A0A5Q4BRI1</accession>
<feature type="region of interest" description="Disordered" evidence="1">
    <location>
        <begin position="17"/>
        <end position="82"/>
    </location>
</feature>
<reference evidence="2 3" key="1">
    <citation type="journal article" date="2019" name="Sci. Rep.">
        <title>Colletotrichum shisoi sp. nov., an anthracnose pathogen of Perilla frutescens in Japan: molecular phylogenetic, morphological and genomic evidence.</title>
        <authorList>
            <person name="Gan P."/>
            <person name="Tsushima A."/>
            <person name="Hiroyama R."/>
            <person name="Narusaka M."/>
            <person name="Takano Y."/>
            <person name="Narusaka Y."/>
            <person name="Kawaradani M."/>
            <person name="Damm U."/>
            <person name="Shirasu K."/>
        </authorList>
    </citation>
    <scope>NUCLEOTIDE SEQUENCE [LARGE SCALE GENOMIC DNA]</scope>
    <source>
        <strain evidence="2 3">PG-2018a</strain>
    </source>
</reference>
<feature type="compositionally biased region" description="Polar residues" evidence="1">
    <location>
        <begin position="170"/>
        <end position="183"/>
    </location>
</feature>
<feature type="compositionally biased region" description="Low complexity" evidence="1">
    <location>
        <begin position="191"/>
        <end position="203"/>
    </location>
</feature>
<evidence type="ECO:0000313" key="3">
    <source>
        <dbReference type="Proteomes" id="UP000326340"/>
    </source>
</evidence>
<feature type="region of interest" description="Disordered" evidence="1">
    <location>
        <begin position="110"/>
        <end position="150"/>
    </location>
</feature>
<evidence type="ECO:0000256" key="1">
    <source>
        <dbReference type="SAM" id="MobiDB-lite"/>
    </source>
</evidence>
<protein>
    <submittedName>
        <fullName evidence="2">Uncharacterized protein</fullName>
    </submittedName>
</protein>